<feature type="compositionally biased region" description="Polar residues" evidence="3">
    <location>
        <begin position="160"/>
        <end position="169"/>
    </location>
</feature>
<dbReference type="STRING" id="633697.EubceDRAFT1_0697"/>
<proteinExistence type="inferred from homology"/>
<keyword evidence="5" id="KW-1185">Reference proteome</keyword>
<gene>
    <name evidence="4" type="ORF">EubceDRAFT1_0697</name>
</gene>
<dbReference type="EMBL" id="CM001487">
    <property type="protein sequence ID" value="EIM56536.1"/>
    <property type="molecule type" value="Genomic_DNA"/>
</dbReference>
<dbReference type="HOGENOM" id="CLU_047535_3_1_9"/>
<evidence type="ECO:0000256" key="3">
    <source>
        <dbReference type="SAM" id="MobiDB-lite"/>
    </source>
</evidence>
<dbReference type="AlphaFoldDB" id="I5ARW3"/>
<evidence type="ECO:0000256" key="1">
    <source>
        <dbReference type="ARBA" id="ARBA00010577"/>
    </source>
</evidence>
<keyword evidence="4" id="KW-0969">Cilium</keyword>
<dbReference type="GO" id="GO:0044781">
    <property type="term" value="P:bacterial-type flagellum organization"/>
    <property type="evidence" value="ECO:0007669"/>
    <property type="project" value="UniProtKB-KW"/>
</dbReference>
<keyword evidence="4" id="KW-0966">Cell projection</keyword>
<organism evidence="4 5">
    <name type="scientific">Eubacterium cellulosolvens (strain ATCC 43171 / JCM 9499 / 6)</name>
    <name type="common">Cillobacterium cellulosolvens</name>
    <dbReference type="NCBI Taxonomy" id="633697"/>
    <lineage>
        <taxon>Bacteria</taxon>
        <taxon>Bacillati</taxon>
        <taxon>Bacillota</taxon>
        <taxon>Clostridia</taxon>
        <taxon>Eubacteriales</taxon>
        <taxon>Eubacteriaceae</taxon>
        <taxon>Eubacterium</taxon>
    </lineage>
</organism>
<protein>
    <submittedName>
        <fullName evidence="4">Flagellar hook capping protein</fullName>
    </submittedName>
</protein>
<dbReference type="InterPro" id="IPR005648">
    <property type="entry name" value="FlgD"/>
</dbReference>
<reference evidence="4 5" key="2">
    <citation type="submission" date="2012-02" db="EMBL/GenBank/DDBJ databases">
        <title>Improved High-Quality Draft sequence of Eubacterium cellulosolvens 6.</title>
        <authorList>
            <consortium name="US DOE Joint Genome Institute"/>
            <person name="Lucas S."/>
            <person name="Han J."/>
            <person name="Lapidus A."/>
            <person name="Cheng J.-F."/>
            <person name="Goodwin L."/>
            <person name="Pitluck S."/>
            <person name="Peters L."/>
            <person name="Mikhailova N."/>
            <person name="Gu W."/>
            <person name="Detter J.C."/>
            <person name="Han C."/>
            <person name="Tapia R."/>
            <person name="Land M."/>
            <person name="Hauser L."/>
            <person name="Kyrpides N."/>
            <person name="Ivanova N."/>
            <person name="Pagani I."/>
            <person name="Johnson E."/>
            <person name="Mukhopadhyay B."/>
            <person name="Anderson I."/>
            <person name="Woyke T."/>
        </authorList>
    </citation>
    <scope>NUCLEOTIDE SEQUENCE [LARGE SCALE GENOMIC DNA]</scope>
    <source>
        <strain evidence="4 5">6</strain>
    </source>
</reference>
<keyword evidence="2" id="KW-1005">Bacterial flagellum biogenesis</keyword>
<dbReference type="eggNOG" id="COG1843">
    <property type="taxonomic scope" value="Bacteria"/>
</dbReference>
<keyword evidence="4" id="KW-0282">Flagellum</keyword>
<evidence type="ECO:0000256" key="2">
    <source>
        <dbReference type="ARBA" id="ARBA00022795"/>
    </source>
</evidence>
<sequence length="176" mass="18503">MPTDINNVSGVGKTDSPYAATKATSVTTDKNTLSITSYFKLLAAQLANQDMSNPMSTSDMMNQMSQMAMVQSLTALTESTKSATSMSQQSYAAGMIGKEVTYNGKSYTSNGTLVQAGSRTGTIVSVNFNGESPTFKVAGDPEEYSLDAITAVVQKKSEAQTDTADTQGTKGEGDEI</sequence>
<dbReference type="Pfam" id="PF03963">
    <property type="entry name" value="FlgD"/>
    <property type="match status" value="1"/>
</dbReference>
<name>I5ARW3_EUBC6</name>
<evidence type="ECO:0000313" key="4">
    <source>
        <dbReference type="EMBL" id="EIM56536.1"/>
    </source>
</evidence>
<evidence type="ECO:0000313" key="5">
    <source>
        <dbReference type="Proteomes" id="UP000005753"/>
    </source>
</evidence>
<comment type="similarity">
    <text evidence="1">Belongs to the FlgD family.</text>
</comment>
<accession>I5ARW3</accession>
<dbReference type="Proteomes" id="UP000005753">
    <property type="component" value="Chromosome"/>
</dbReference>
<feature type="region of interest" description="Disordered" evidence="3">
    <location>
        <begin position="154"/>
        <end position="176"/>
    </location>
</feature>
<reference evidence="4 5" key="1">
    <citation type="submission" date="2010-08" db="EMBL/GenBank/DDBJ databases">
        <authorList>
            <consortium name="US DOE Joint Genome Institute (JGI-PGF)"/>
            <person name="Lucas S."/>
            <person name="Copeland A."/>
            <person name="Lapidus A."/>
            <person name="Cheng J.-F."/>
            <person name="Bruce D."/>
            <person name="Goodwin L."/>
            <person name="Pitluck S."/>
            <person name="Land M.L."/>
            <person name="Hauser L."/>
            <person name="Chang Y.-J."/>
            <person name="Anderson I.J."/>
            <person name="Johnson E."/>
            <person name="Mulhopadhyay B."/>
            <person name="Kyrpides N."/>
            <person name="Woyke T.J."/>
        </authorList>
    </citation>
    <scope>NUCLEOTIDE SEQUENCE [LARGE SCALE GENOMIC DNA]</scope>
    <source>
        <strain evidence="4 5">6</strain>
    </source>
</reference>
<dbReference type="OrthoDB" id="280334at2"/>